<sequence length="86" mass="9818">MHNTRGRANESMAAANYSSSNGLQSFSCRPPRPRPLSRHGSERFCRRGCFVERWLHMGTEAQTIVYSSCFCSEEISFLRHPSAQFC</sequence>
<proteinExistence type="predicted"/>
<evidence type="ECO:0000256" key="1">
    <source>
        <dbReference type="SAM" id="MobiDB-lite"/>
    </source>
</evidence>
<reference evidence="2 3" key="1">
    <citation type="submission" date="2021-06" db="EMBL/GenBank/DDBJ databases">
        <title>Caerostris extrusa draft genome.</title>
        <authorList>
            <person name="Kono N."/>
            <person name="Arakawa K."/>
        </authorList>
    </citation>
    <scope>NUCLEOTIDE SEQUENCE [LARGE SCALE GENOMIC DNA]</scope>
</reference>
<gene>
    <name evidence="2" type="ORF">CEXT_91821</name>
</gene>
<comment type="caution">
    <text evidence="2">The sequence shown here is derived from an EMBL/GenBank/DDBJ whole genome shotgun (WGS) entry which is preliminary data.</text>
</comment>
<feature type="compositionally biased region" description="Polar residues" evidence="1">
    <location>
        <begin position="16"/>
        <end position="27"/>
    </location>
</feature>
<organism evidence="2 3">
    <name type="scientific">Caerostris extrusa</name>
    <name type="common">Bark spider</name>
    <name type="synonym">Caerostris bankana</name>
    <dbReference type="NCBI Taxonomy" id="172846"/>
    <lineage>
        <taxon>Eukaryota</taxon>
        <taxon>Metazoa</taxon>
        <taxon>Ecdysozoa</taxon>
        <taxon>Arthropoda</taxon>
        <taxon>Chelicerata</taxon>
        <taxon>Arachnida</taxon>
        <taxon>Araneae</taxon>
        <taxon>Araneomorphae</taxon>
        <taxon>Entelegynae</taxon>
        <taxon>Araneoidea</taxon>
        <taxon>Araneidae</taxon>
        <taxon>Caerostris</taxon>
    </lineage>
</organism>
<accession>A0AAV4Q7Y0</accession>
<dbReference type="Proteomes" id="UP001054945">
    <property type="component" value="Unassembled WGS sequence"/>
</dbReference>
<protein>
    <submittedName>
        <fullName evidence="2">Uncharacterized protein</fullName>
    </submittedName>
</protein>
<dbReference type="EMBL" id="BPLR01005709">
    <property type="protein sequence ID" value="GIY04467.1"/>
    <property type="molecule type" value="Genomic_DNA"/>
</dbReference>
<evidence type="ECO:0000313" key="2">
    <source>
        <dbReference type="EMBL" id="GIY04467.1"/>
    </source>
</evidence>
<feature type="region of interest" description="Disordered" evidence="1">
    <location>
        <begin position="1"/>
        <end position="40"/>
    </location>
</feature>
<dbReference type="AlphaFoldDB" id="A0AAV4Q7Y0"/>
<evidence type="ECO:0000313" key="3">
    <source>
        <dbReference type="Proteomes" id="UP001054945"/>
    </source>
</evidence>
<name>A0AAV4Q7Y0_CAEEX</name>
<keyword evidence="3" id="KW-1185">Reference proteome</keyword>